<keyword evidence="2" id="KW-0812">Transmembrane</keyword>
<proteinExistence type="predicted"/>
<evidence type="ECO:0000313" key="3">
    <source>
        <dbReference type="EMBL" id="MBB5932591.1"/>
    </source>
</evidence>
<accession>A0A7W9Q2T7</accession>
<evidence type="ECO:0000256" key="1">
    <source>
        <dbReference type="SAM" id="MobiDB-lite"/>
    </source>
</evidence>
<keyword evidence="2" id="KW-0472">Membrane</keyword>
<evidence type="ECO:0000313" key="4">
    <source>
        <dbReference type="Proteomes" id="UP000585836"/>
    </source>
</evidence>
<evidence type="ECO:0000256" key="2">
    <source>
        <dbReference type="SAM" id="Phobius"/>
    </source>
</evidence>
<comment type="caution">
    <text evidence="3">The sequence shown here is derived from an EMBL/GenBank/DDBJ whole genome shotgun (WGS) entry which is preliminary data.</text>
</comment>
<sequence>MLASLLPGIRELRAPLVTGYIYLLALLLLYGNKVPTNVAADSPLKLPYDLVGWLGKPTAIAVSTFVAYLVGSVLEVHAATVSRSFRKIRSHSKLFKKRRHSLLPGDERGLKWLAPELTPASVNALGRYIVERVRGKLSISYDTDLKAEGFKFFLQDLPQLHTRLYGANKDLYGDYDRLAAEADLKVNVGISGNVLSGVAGVVVHPLWAILCGPMLVLFYRGLSSDRQANDILVQSVVTDIVKSPKLEGYIDEAASHFRETEEIRTARRMGSDHTSHDDDER</sequence>
<feature type="transmembrane region" description="Helical" evidence="2">
    <location>
        <begin position="194"/>
        <end position="219"/>
    </location>
</feature>
<keyword evidence="4" id="KW-1185">Reference proteome</keyword>
<feature type="transmembrane region" description="Helical" evidence="2">
    <location>
        <begin position="12"/>
        <end position="30"/>
    </location>
</feature>
<dbReference type="EMBL" id="JACHJK010000028">
    <property type="protein sequence ID" value="MBB5932591.1"/>
    <property type="molecule type" value="Genomic_DNA"/>
</dbReference>
<dbReference type="RefSeq" id="WP_184975215.1">
    <property type="nucleotide sequence ID" value="NZ_BAAAWF010000090.1"/>
</dbReference>
<dbReference type="Proteomes" id="UP000585836">
    <property type="component" value="Unassembled WGS sequence"/>
</dbReference>
<organism evidence="3 4">
    <name type="scientific">Streptomyces echinatus</name>
    <dbReference type="NCBI Taxonomy" id="67293"/>
    <lineage>
        <taxon>Bacteria</taxon>
        <taxon>Bacillati</taxon>
        <taxon>Actinomycetota</taxon>
        <taxon>Actinomycetes</taxon>
        <taxon>Kitasatosporales</taxon>
        <taxon>Streptomycetaceae</taxon>
        <taxon>Streptomyces</taxon>
    </lineage>
</organism>
<feature type="region of interest" description="Disordered" evidence="1">
    <location>
        <begin position="262"/>
        <end position="281"/>
    </location>
</feature>
<name>A0A7W9Q2T7_9ACTN</name>
<dbReference type="AlphaFoldDB" id="A0A7W9Q2T7"/>
<gene>
    <name evidence="3" type="ORF">FHS34_008101</name>
</gene>
<protein>
    <submittedName>
        <fullName evidence="3">Uncharacterized protein</fullName>
    </submittedName>
</protein>
<reference evidence="3 4" key="1">
    <citation type="submission" date="2020-08" db="EMBL/GenBank/DDBJ databases">
        <title>Genomic Encyclopedia of Type Strains, Phase III (KMG-III): the genomes of soil and plant-associated and newly described type strains.</title>
        <authorList>
            <person name="Whitman W."/>
        </authorList>
    </citation>
    <scope>NUCLEOTIDE SEQUENCE [LARGE SCALE GENOMIC DNA]</scope>
    <source>
        <strain evidence="3 4">CECT 3313</strain>
    </source>
</reference>
<keyword evidence="2" id="KW-1133">Transmembrane helix</keyword>
<feature type="transmembrane region" description="Helical" evidence="2">
    <location>
        <begin position="50"/>
        <end position="74"/>
    </location>
</feature>